<comment type="similarity">
    <text evidence="2 9">Belongs to the eIF-2B alpha/beta/delta subunits family.</text>
</comment>
<dbReference type="GO" id="GO:0005829">
    <property type="term" value="C:cytosol"/>
    <property type="evidence" value="ECO:0007669"/>
    <property type="project" value="UniProtKB-SubCell"/>
</dbReference>
<dbReference type="InterPro" id="IPR042529">
    <property type="entry name" value="IF_2B-like_C"/>
</dbReference>
<sequence length="489" mass="53702">MSHKFWHIVRDLAPAGLALKKFLSLINCHPSSSVEYNTTQHNKMPSTDQPVPVPAAQAESPVPIQQSEAPKLTGAELKKQKQAEKAARRAQAVQGKHVIPTGPPPAIQKGEPKQQKRRGSTSGSRDLPIRQSESNAAPKPPPVEDKTVEFFRHLSKPHRKTIAGTPKDIHPAAQILGMQFSTYVICGSTARLLATLEVFKELVQSYVVPPRTTLKLHFTTHVLNPHIGYLISFRPLSISMGNAISWFKREISKVSIDLSDVEAKKRLCDAIDLYIRERVTFADHAIAKTTTEKIRDGDVILTYAKSSIVQRSLLQAHAGGKKFRVIAVDSRPLHEGKNLAETLANAGIEVKYCLINGLSHNIQDVTKVLLGAHAMMSNGRLLSRIGTALVAMEAKAAEKPVIVLCETVKFTERVALDSIVLNEIAPADELVIPGGALEGWRDVKKLQLCNPMYDVTPAEYIQMIVTESGCVPPTSVPVLHRLVNEPEIQ</sequence>
<evidence type="ECO:0000256" key="10">
    <source>
        <dbReference type="SAM" id="MobiDB-lite"/>
    </source>
</evidence>
<evidence type="ECO:0000256" key="1">
    <source>
        <dbReference type="ARBA" id="ARBA00004514"/>
    </source>
</evidence>
<feature type="region of interest" description="Disordered" evidence="10">
    <location>
        <begin position="36"/>
        <end position="144"/>
    </location>
</feature>
<evidence type="ECO:0000256" key="9">
    <source>
        <dbReference type="RuleBase" id="RU003814"/>
    </source>
</evidence>
<comment type="caution">
    <text evidence="11">The sequence shown here is derived from an EMBL/GenBank/DDBJ whole genome shotgun (WGS) entry which is preliminary data.</text>
</comment>
<dbReference type="Gene3D" id="3.40.50.10470">
    <property type="entry name" value="Translation initiation factor eif-2b, domain 2"/>
    <property type="match status" value="1"/>
</dbReference>
<keyword evidence="12" id="KW-1185">Reference proteome</keyword>
<dbReference type="EMBL" id="QGML01000325">
    <property type="protein sequence ID" value="TVY92388.1"/>
    <property type="molecule type" value="Genomic_DNA"/>
</dbReference>
<evidence type="ECO:0000256" key="8">
    <source>
        <dbReference type="ARBA" id="ARBA00046432"/>
    </source>
</evidence>
<comment type="subunit">
    <text evidence="8">Component of the translation initiation factor 2B (eIF2B) complex which is a heterodecamer of two sets of five different subunits: alpha, beta, gamma, delta and epsilon. Subunits alpha, beta and delta comprise a regulatory subcomplex and subunits epsilon and gamma comprise a catalytic subcomplex. Within the complex, the hexameric regulatory complex resides at the center, with the two heterodimeric catalytic subcomplexes bound on opposite sides.</text>
</comment>
<dbReference type="Proteomes" id="UP000315522">
    <property type="component" value="Unassembled WGS sequence"/>
</dbReference>
<evidence type="ECO:0000256" key="4">
    <source>
        <dbReference type="ARBA" id="ARBA00022540"/>
    </source>
</evidence>
<evidence type="ECO:0000256" key="3">
    <source>
        <dbReference type="ARBA" id="ARBA00022490"/>
    </source>
</evidence>
<keyword evidence="4 11" id="KW-0396">Initiation factor</keyword>
<evidence type="ECO:0000256" key="6">
    <source>
        <dbReference type="ARBA" id="ARBA00044147"/>
    </source>
</evidence>
<evidence type="ECO:0000256" key="2">
    <source>
        <dbReference type="ARBA" id="ARBA00007251"/>
    </source>
</evidence>
<dbReference type="Pfam" id="PF01008">
    <property type="entry name" value="IF-2B"/>
    <property type="match status" value="1"/>
</dbReference>
<feature type="compositionally biased region" description="Polar residues" evidence="10">
    <location>
        <begin position="36"/>
        <end position="49"/>
    </location>
</feature>
<feature type="compositionally biased region" description="Basic and acidic residues" evidence="10">
    <location>
        <begin position="76"/>
        <end position="87"/>
    </location>
</feature>
<dbReference type="InterPro" id="IPR037171">
    <property type="entry name" value="NagB/RpiA_transferase-like"/>
</dbReference>
<reference evidence="11 12" key="1">
    <citation type="submission" date="2018-05" db="EMBL/GenBank/DDBJ databases">
        <title>Genome sequencing and assembly of the regulated plant pathogen Lachnellula willkommii and related sister species for the development of diagnostic species identification markers.</title>
        <authorList>
            <person name="Giroux E."/>
            <person name="Bilodeau G."/>
        </authorList>
    </citation>
    <scope>NUCLEOTIDE SEQUENCE [LARGE SCALE GENOMIC DNA]</scope>
    <source>
        <strain evidence="11 12">CBS 172.35</strain>
    </source>
</reference>
<dbReference type="InterPro" id="IPR000649">
    <property type="entry name" value="IF-2B-related"/>
</dbReference>
<evidence type="ECO:0000256" key="7">
    <source>
        <dbReference type="ARBA" id="ARBA00044356"/>
    </source>
</evidence>
<gene>
    <name evidence="11" type="primary">tif224</name>
    <name evidence="11" type="ORF">LAWI1_G003180</name>
</gene>
<protein>
    <recommendedName>
        <fullName evidence="6">Translation initiation factor eIF2B subunit delta</fullName>
    </recommendedName>
    <alternativeName>
        <fullName evidence="7">eIF2B GDP-GTP exchange factor subunit delta</fullName>
    </alternativeName>
</protein>
<dbReference type="PANTHER" id="PTHR10233">
    <property type="entry name" value="TRANSLATION INITIATION FACTOR EIF-2B"/>
    <property type="match status" value="1"/>
</dbReference>
<name>A0A559MHG2_9HELO</name>
<dbReference type="GO" id="GO:0003743">
    <property type="term" value="F:translation initiation factor activity"/>
    <property type="evidence" value="ECO:0007669"/>
    <property type="project" value="UniProtKB-KW"/>
</dbReference>
<dbReference type="SUPFAM" id="SSF100950">
    <property type="entry name" value="NagB/RpiA/CoA transferase-like"/>
    <property type="match status" value="1"/>
</dbReference>
<comment type="subcellular location">
    <subcellularLocation>
        <location evidence="1">Cytoplasm</location>
        <location evidence="1">Cytosol</location>
    </subcellularLocation>
</comment>
<organism evidence="11 12">
    <name type="scientific">Lachnellula willkommii</name>
    <dbReference type="NCBI Taxonomy" id="215461"/>
    <lineage>
        <taxon>Eukaryota</taxon>
        <taxon>Fungi</taxon>
        <taxon>Dikarya</taxon>
        <taxon>Ascomycota</taxon>
        <taxon>Pezizomycotina</taxon>
        <taxon>Leotiomycetes</taxon>
        <taxon>Helotiales</taxon>
        <taxon>Lachnaceae</taxon>
        <taxon>Lachnellula</taxon>
    </lineage>
</organism>
<keyword evidence="3" id="KW-0963">Cytoplasm</keyword>
<accession>A0A559MHG2</accession>
<dbReference type="AlphaFoldDB" id="A0A559MHG2"/>
<proteinExistence type="inferred from homology"/>
<dbReference type="PANTHER" id="PTHR10233:SF14">
    <property type="entry name" value="TRANSLATION INITIATION FACTOR EIF-2B SUBUNIT DELTA"/>
    <property type="match status" value="1"/>
</dbReference>
<evidence type="ECO:0000313" key="12">
    <source>
        <dbReference type="Proteomes" id="UP000315522"/>
    </source>
</evidence>
<keyword evidence="5" id="KW-0648">Protein biosynthesis</keyword>
<evidence type="ECO:0000256" key="5">
    <source>
        <dbReference type="ARBA" id="ARBA00022917"/>
    </source>
</evidence>
<evidence type="ECO:0000313" key="11">
    <source>
        <dbReference type="EMBL" id="TVY92388.1"/>
    </source>
</evidence>